<organism evidence="3 4">
    <name type="scientific">Oleoguttula mirabilis</name>
    <dbReference type="NCBI Taxonomy" id="1507867"/>
    <lineage>
        <taxon>Eukaryota</taxon>
        <taxon>Fungi</taxon>
        <taxon>Dikarya</taxon>
        <taxon>Ascomycota</taxon>
        <taxon>Pezizomycotina</taxon>
        <taxon>Dothideomycetes</taxon>
        <taxon>Dothideomycetidae</taxon>
        <taxon>Mycosphaerellales</taxon>
        <taxon>Teratosphaeriaceae</taxon>
        <taxon>Oleoguttula</taxon>
    </lineage>
</organism>
<evidence type="ECO:0000256" key="1">
    <source>
        <dbReference type="SAM" id="MobiDB-lite"/>
    </source>
</evidence>
<feature type="compositionally biased region" description="Low complexity" evidence="1">
    <location>
        <begin position="309"/>
        <end position="318"/>
    </location>
</feature>
<dbReference type="EMBL" id="JAVFHQ010000001">
    <property type="protein sequence ID" value="KAK4550730.1"/>
    <property type="molecule type" value="Genomic_DNA"/>
</dbReference>
<feature type="region of interest" description="Disordered" evidence="1">
    <location>
        <begin position="362"/>
        <end position="430"/>
    </location>
</feature>
<feature type="region of interest" description="Disordered" evidence="1">
    <location>
        <begin position="68"/>
        <end position="98"/>
    </location>
</feature>
<evidence type="ECO:0000313" key="4">
    <source>
        <dbReference type="Proteomes" id="UP001324427"/>
    </source>
</evidence>
<dbReference type="AlphaFoldDB" id="A0AAV9JYP2"/>
<proteinExistence type="predicted"/>
<dbReference type="Gene3D" id="1.10.8.10">
    <property type="entry name" value="DNA helicase RuvA subunit, C-terminal domain"/>
    <property type="match status" value="1"/>
</dbReference>
<sequence>MAEAQFASLDGAALFGTETLCYAPNPNAMARRSISIFSRRGTETPEPTPPFIAQAAMKTSKQMTERQKSWIGRRRSACGGSSLKATEPPKPKGTVLNAVPPTRTIKMTPLEEEMARSPNDEIMSAVSVQPSTLVPWTAHSPKLSPTQQTSFWNKSTTSSAQRTKSVQRRETQSRIGLWVNGVAQWDDEAHQYRATLEEPSIEEETVFTPVRSAAIITQERPSLSVTIPRNAPIVDDMSLSTLDQPRPWRHAVSVAPAGIVSRFSTAPTITVEEVADGSLLAFTRIEPLLERSNGPSKLVSTESQEHSEVSQSSSSCSSLADHDDGSVSSNRSSATSVEAVPILTKRSSKRLSGRISSSVVAIPTPSSVDKPLPPNPIPVPRRAPPARPSLLASDDSQGKLQQSRSAKSASDGSEGTRPVQPRMSTRSLSQLDLLDQEFTRSSPYASNVPESTTPTLSQAEHELQAHLSALAEGQAPIGDVGIKQREHVGVTVYGLIKRNDSVRTVMHPPERAPTVPKRSRKREWRASTADRLVVQLAAVQAPARRRSAPGARLQAGAASDSTSLVDSGVRRSLSASEIARAKAMHAHDFVRLLPVPDEKIVYTPMLSTPLPLPRIFIDDGLIVVHGPVVMGENGGEVPATAVAAASAEEVLLRILSALTTTEDLCSTAMTNKGMFRIYKENEMQLLRTVAFNQSPAAWEFREWCPPERRETVSSKASSQLEHSPNTYTRCHQRDVAVIESLKTLILEQCQTFIRRETVLALSTPSHPHAQRFNDAFWRIWCFCKIFGCGKNREDDVTGQLDWLKGGLLANNQGCAATVDTNLDFDMSSVLLNAPDFFAKGNANGLSAQQLYDMTEIWTCLSALLQGYQGRADQADEAGIFEGCGVSEGDVEREEQMLEEWTFHLLTLGPTVVLEMADLAADRSSAGFSLAKINGWTDWSPPQYNGSRGTFLKEPVARLYEERVAAAALSLQNPRLQEKKETSRKHLAHMAAEIRLRRQTSSYRRSPYIDMSMERPMSVRRHTSTTSTCSSQPVVSPMSATGRKTIPSPSTPSAPNFPTPNPLSPGAWSPRKISPIIEERVESFNRMSLLNFAEGVAEDTSTRAVSKIVDMGFSIAQARFALRTTDMGDGLRVDRAVDLLLRQ</sequence>
<dbReference type="Proteomes" id="UP001324427">
    <property type="component" value="Unassembled WGS sequence"/>
</dbReference>
<feature type="region of interest" description="Disordered" evidence="1">
    <location>
        <begin position="141"/>
        <end position="170"/>
    </location>
</feature>
<evidence type="ECO:0000313" key="3">
    <source>
        <dbReference type="EMBL" id="KAK4550730.1"/>
    </source>
</evidence>
<dbReference type="PROSITE" id="PS50030">
    <property type="entry name" value="UBA"/>
    <property type="match status" value="1"/>
</dbReference>
<feature type="region of interest" description="Disordered" evidence="1">
    <location>
        <begin position="1017"/>
        <end position="1065"/>
    </location>
</feature>
<dbReference type="InterPro" id="IPR009060">
    <property type="entry name" value="UBA-like_sf"/>
</dbReference>
<protein>
    <recommendedName>
        <fullName evidence="2">UBA domain-containing protein</fullName>
    </recommendedName>
</protein>
<name>A0AAV9JYP2_9PEZI</name>
<evidence type="ECO:0000259" key="2">
    <source>
        <dbReference type="PROSITE" id="PS50030"/>
    </source>
</evidence>
<accession>A0AAV9JYP2</accession>
<feature type="domain" description="UBA" evidence="2">
    <location>
        <begin position="1096"/>
        <end position="1142"/>
    </location>
</feature>
<feature type="compositionally biased region" description="Low complexity" evidence="1">
    <location>
        <begin position="326"/>
        <end position="336"/>
    </location>
</feature>
<feature type="compositionally biased region" description="Pro residues" evidence="1">
    <location>
        <begin position="371"/>
        <end position="387"/>
    </location>
</feature>
<dbReference type="InterPro" id="IPR015940">
    <property type="entry name" value="UBA"/>
</dbReference>
<feature type="region of interest" description="Disordered" evidence="1">
    <location>
        <begin position="293"/>
        <end position="338"/>
    </location>
</feature>
<reference evidence="3 4" key="1">
    <citation type="submission" date="2021-11" db="EMBL/GenBank/DDBJ databases">
        <title>Black yeast isolated from Biological Soil Crust.</title>
        <authorList>
            <person name="Kurbessoian T."/>
        </authorList>
    </citation>
    <scope>NUCLEOTIDE SEQUENCE [LARGE SCALE GENOMIC DNA]</scope>
    <source>
        <strain evidence="3 4">CCFEE 5522</strain>
    </source>
</reference>
<feature type="compositionally biased region" description="Polar residues" evidence="1">
    <location>
        <begin position="394"/>
        <end position="413"/>
    </location>
</feature>
<keyword evidence="4" id="KW-1185">Reference proteome</keyword>
<feature type="compositionally biased region" description="Pro residues" evidence="1">
    <location>
        <begin position="1048"/>
        <end position="1062"/>
    </location>
</feature>
<feature type="compositionally biased region" description="Polar residues" evidence="1">
    <location>
        <begin position="143"/>
        <end position="164"/>
    </location>
</feature>
<comment type="caution">
    <text evidence="3">The sequence shown here is derived from an EMBL/GenBank/DDBJ whole genome shotgun (WGS) entry which is preliminary data.</text>
</comment>
<gene>
    <name evidence="3" type="ORF">LTR36_000309</name>
</gene>
<dbReference type="SUPFAM" id="SSF46934">
    <property type="entry name" value="UBA-like"/>
    <property type="match status" value="1"/>
</dbReference>